<gene>
    <name evidence="1" type="ORF">ABB37_09062</name>
</gene>
<dbReference type="EMBL" id="LGTL01000028">
    <property type="protein sequence ID" value="KPA74776.1"/>
    <property type="molecule type" value="Genomic_DNA"/>
</dbReference>
<reference evidence="1 2" key="1">
    <citation type="submission" date="2015-07" db="EMBL/GenBank/DDBJ databases">
        <title>High-quality genome of monoxenous trypanosomatid Leptomonas pyrrhocoris.</title>
        <authorList>
            <person name="Flegontov P."/>
            <person name="Butenko A."/>
            <person name="Firsov S."/>
            <person name="Vlcek C."/>
            <person name="Logacheva M.D."/>
            <person name="Field M."/>
            <person name="Filatov D."/>
            <person name="Flegontova O."/>
            <person name="Gerasimov E."/>
            <person name="Jackson A.P."/>
            <person name="Kelly S."/>
            <person name="Opperdoes F."/>
            <person name="O'Reilly A."/>
            <person name="Votypka J."/>
            <person name="Yurchenko V."/>
            <person name="Lukes J."/>
        </authorList>
    </citation>
    <scope>NUCLEOTIDE SEQUENCE [LARGE SCALE GENOMIC DNA]</scope>
    <source>
        <strain evidence="1">H10</strain>
    </source>
</reference>
<dbReference type="AlphaFoldDB" id="A0A0M9FS65"/>
<protein>
    <submittedName>
        <fullName evidence="1">Uncharacterized protein</fullName>
    </submittedName>
</protein>
<dbReference type="VEuPathDB" id="TriTrypDB:LpyrH10_28_0950"/>
<proteinExistence type="predicted"/>
<comment type="caution">
    <text evidence="1">The sequence shown here is derived from an EMBL/GenBank/DDBJ whole genome shotgun (WGS) entry which is preliminary data.</text>
</comment>
<dbReference type="Proteomes" id="UP000037923">
    <property type="component" value="Unassembled WGS sequence"/>
</dbReference>
<evidence type="ECO:0000313" key="2">
    <source>
        <dbReference type="Proteomes" id="UP000037923"/>
    </source>
</evidence>
<organism evidence="1 2">
    <name type="scientific">Leptomonas pyrrhocoris</name>
    <name type="common">Firebug parasite</name>
    <dbReference type="NCBI Taxonomy" id="157538"/>
    <lineage>
        <taxon>Eukaryota</taxon>
        <taxon>Discoba</taxon>
        <taxon>Euglenozoa</taxon>
        <taxon>Kinetoplastea</taxon>
        <taxon>Metakinetoplastina</taxon>
        <taxon>Trypanosomatida</taxon>
        <taxon>Trypanosomatidae</taxon>
        <taxon>Leishmaniinae</taxon>
        <taxon>Leptomonas</taxon>
    </lineage>
</organism>
<keyword evidence="2" id="KW-1185">Reference proteome</keyword>
<dbReference type="GeneID" id="26909345"/>
<dbReference type="RefSeq" id="XP_015653215.1">
    <property type="nucleotide sequence ID" value="XM_015808324.1"/>
</dbReference>
<accession>A0A0M9FS65</accession>
<name>A0A0M9FS65_LEPPY</name>
<evidence type="ECO:0000313" key="1">
    <source>
        <dbReference type="EMBL" id="KPA74776.1"/>
    </source>
</evidence>
<sequence>MASACSPRRRHSCCSVVPSASTAVTIIVFPKNPSSATALCVQPFDICAYTTTHRMAQRRVLTCAHTHVYICIGVGCEATLHGSVQVVITRRKQR</sequence>